<organism evidence="13 14">
    <name type="scientific">Virgisporangium ochraceum</name>
    <dbReference type="NCBI Taxonomy" id="65505"/>
    <lineage>
        <taxon>Bacteria</taxon>
        <taxon>Bacillati</taxon>
        <taxon>Actinomycetota</taxon>
        <taxon>Actinomycetes</taxon>
        <taxon>Micromonosporales</taxon>
        <taxon>Micromonosporaceae</taxon>
        <taxon>Virgisporangium</taxon>
    </lineage>
</organism>
<dbReference type="SUPFAM" id="SSF55874">
    <property type="entry name" value="ATPase domain of HSP90 chaperone/DNA topoisomerase II/histidine kinase"/>
    <property type="match status" value="1"/>
</dbReference>
<evidence type="ECO:0000313" key="14">
    <source>
        <dbReference type="Proteomes" id="UP000635606"/>
    </source>
</evidence>
<evidence type="ECO:0000259" key="11">
    <source>
        <dbReference type="Pfam" id="PF02518"/>
    </source>
</evidence>
<keyword evidence="6" id="KW-0418">Kinase</keyword>
<dbReference type="Gene3D" id="3.30.565.10">
    <property type="entry name" value="Histidine kinase-like ATPase, C-terminal domain"/>
    <property type="match status" value="1"/>
</dbReference>
<feature type="transmembrane region" description="Helical" evidence="10">
    <location>
        <begin position="32"/>
        <end position="53"/>
    </location>
</feature>
<feature type="transmembrane region" description="Helical" evidence="10">
    <location>
        <begin position="124"/>
        <end position="142"/>
    </location>
</feature>
<keyword evidence="8" id="KW-0902">Two-component regulatory system</keyword>
<proteinExistence type="predicted"/>
<comment type="catalytic activity">
    <reaction evidence="1">
        <text>ATP + protein L-histidine = ADP + protein N-phospho-L-histidine.</text>
        <dbReference type="EC" id="2.7.13.3"/>
    </reaction>
</comment>
<evidence type="ECO:0000256" key="1">
    <source>
        <dbReference type="ARBA" id="ARBA00000085"/>
    </source>
</evidence>
<feature type="transmembrane region" description="Helical" evidence="10">
    <location>
        <begin position="245"/>
        <end position="268"/>
    </location>
</feature>
<dbReference type="AlphaFoldDB" id="A0A8J3ZWT1"/>
<evidence type="ECO:0000256" key="3">
    <source>
        <dbReference type="ARBA" id="ARBA00022553"/>
    </source>
</evidence>
<evidence type="ECO:0000259" key="12">
    <source>
        <dbReference type="Pfam" id="PF07730"/>
    </source>
</evidence>
<keyword evidence="10" id="KW-0812">Transmembrane</keyword>
<dbReference type="EMBL" id="BOPH01000088">
    <property type="protein sequence ID" value="GIJ71567.1"/>
    <property type="molecule type" value="Genomic_DNA"/>
</dbReference>
<evidence type="ECO:0000256" key="6">
    <source>
        <dbReference type="ARBA" id="ARBA00022777"/>
    </source>
</evidence>
<dbReference type="Gene3D" id="1.20.5.1930">
    <property type="match status" value="1"/>
</dbReference>
<feature type="transmembrane region" description="Helical" evidence="10">
    <location>
        <begin position="205"/>
        <end position="233"/>
    </location>
</feature>
<accession>A0A8J3ZWT1</accession>
<evidence type="ECO:0000256" key="10">
    <source>
        <dbReference type="SAM" id="Phobius"/>
    </source>
</evidence>
<feature type="transmembrane region" description="Helical" evidence="10">
    <location>
        <begin position="90"/>
        <end position="112"/>
    </location>
</feature>
<feature type="transmembrane region" description="Helical" evidence="10">
    <location>
        <begin position="60"/>
        <end position="78"/>
    </location>
</feature>
<dbReference type="InterPro" id="IPR036890">
    <property type="entry name" value="HATPase_C_sf"/>
</dbReference>
<dbReference type="InterPro" id="IPR050482">
    <property type="entry name" value="Sensor_HK_TwoCompSys"/>
</dbReference>
<keyword evidence="10" id="KW-1133">Transmembrane helix</keyword>
<feature type="domain" description="Histidine kinase/HSP90-like ATPase" evidence="11">
    <location>
        <begin position="499"/>
        <end position="582"/>
    </location>
</feature>
<dbReference type="PANTHER" id="PTHR24421">
    <property type="entry name" value="NITRATE/NITRITE SENSOR PROTEIN NARX-RELATED"/>
    <property type="match status" value="1"/>
</dbReference>
<protein>
    <recommendedName>
        <fullName evidence="2">histidine kinase</fullName>
        <ecNumber evidence="2">2.7.13.3</ecNumber>
    </recommendedName>
</protein>
<keyword evidence="4" id="KW-0808">Transferase</keyword>
<feature type="coiled-coil region" evidence="9">
    <location>
        <begin position="363"/>
        <end position="412"/>
    </location>
</feature>
<keyword evidence="14" id="KW-1185">Reference proteome</keyword>
<dbReference type="EC" id="2.7.13.3" evidence="2"/>
<dbReference type="GO" id="GO:0005524">
    <property type="term" value="F:ATP binding"/>
    <property type="evidence" value="ECO:0007669"/>
    <property type="project" value="UniProtKB-KW"/>
</dbReference>
<evidence type="ECO:0000256" key="8">
    <source>
        <dbReference type="ARBA" id="ARBA00023012"/>
    </source>
</evidence>
<dbReference type="Proteomes" id="UP000635606">
    <property type="component" value="Unassembled WGS sequence"/>
</dbReference>
<dbReference type="CDD" id="cd16917">
    <property type="entry name" value="HATPase_UhpB-NarQ-NarX-like"/>
    <property type="match status" value="1"/>
</dbReference>
<dbReference type="GO" id="GO:0046983">
    <property type="term" value="F:protein dimerization activity"/>
    <property type="evidence" value="ECO:0007669"/>
    <property type="project" value="InterPro"/>
</dbReference>
<feature type="domain" description="Signal transduction histidine kinase subgroup 3 dimerisation and phosphoacceptor" evidence="12">
    <location>
        <begin position="398"/>
        <end position="462"/>
    </location>
</feature>
<dbReference type="Pfam" id="PF02518">
    <property type="entry name" value="HATPase_c"/>
    <property type="match status" value="1"/>
</dbReference>
<reference evidence="13" key="1">
    <citation type="submission" date="2021-01" db="EMBL/GenBank/DDBJ databases">
        <title>Whole genome shotgun sequence of Virgisporangium ochraceum NBRC 16418.</title>
        <authorList>
            <person name="Komaki H."/>
            <person name="Tamura T."/>
        </authorList>
    </citation>
    <scope>NUCLEOTIDE SEQUENCE</scope>
    <source>
        <strain evidence="13">NBRC 16418</strain>
    </source>
</reference>
<evidence type="ECO:0000256" key="4">
    <source>
        <dbReference type="ARBA" id="ARBA00022679"/>
    </source>
</evidence>
<dbReference type="GO" id="GO:0016020">
    <property type="term" value="C:membrane"/>
    <property type="evidence" value="ECO:0007669"/>
    <property type="project" value="InterPro"/>
</dbReference>
<dbReference type="Pfam" id="PF07730">
    <property type="entry name" value="HisKA_3"/>
    <property type="match status" value="1"/>
</dbReference>
<comment type="caution">
    <text evidence="13">The sequence shown here is derived from an EMBL/GenBank/DDBJ whole genome shotgun (WGS) entry which is preliminary data.</text>
</comment>
<keyword evidence="3" id="KW-0597">Phosphoprotein</keyword>
<keyword evidence="5" id="KW-0547">Nucleotide-binding</keyword>
<keyword evidence="7" id="KW-0067">ATP-binding</keyword>
<gene>
    <name evidence="13" type="ORF">Voc01_064840</name>
</gene>
<sequence length="584" mass="61062">MRLVGAVGVTVVAVAGAELWLGLRHTVGPPSMVVFGVATAVVFAGCGVGAWAVRPRSRSGLWMLALAGVMLVDLPNQMMLPTDLPGRGLITLVGVPAHWFVFAVGAQLFLSYPSGRLTAGPERVVVRAAFALAAVAGPLLLVTKTPVPFICDGWCGPSPVQLVDDVDLYLGLRTAVIVGWLVLAGCVLVLLVRRIGRAGRRQRRIITLFVAGGVVCVASLAAAHTLLVTFYWVDEPPRDFTVYDIVLGTGAQAGAAIGVPIAFLFGLLRQRLAFASIGSLVGRLQQAGPETLSVMLGQILRDPTLRVVYPTPGGPVDVTGRSVPADLDPGRVRTPVGDPPTAFLEHDVDVRADAELLAAATAAARLALDNARLQAEVRAQLAEVRASRLRIAAAADAERQRLERDLHDGAQQRLLGVGLALGVLRAELGDAHHGLVDEMERELRGAIGDLRDVAQGIRPAVLTDQGLEPALAILARAAAVPVHLDVRLSGRLDPVVEATAYYVVSEALQNVVKHARAASASVTAVHIDGRLRVDVADDGRGGAAPGSGTGLRGLADRVDAVGGSLRIESPRGAGTALRMDLPCA</sequence>
<evidence type="ECO:0000256" key="5">
    <source>
        <dbReference type="ARBA" id="ARBA00022741"/>
    </source>
</evidence>
<dbReference type="GO" id="GO:0000155">
    <property type="term" value="F:phosphorelay sensor kinase activity"/>
    <property type="evidence" value="ECO:0007669"/>
    <property type="project" value="InterPro"/>
</dbReference>
<feature type="transmembrane region" description="Helical" evidence="10">
    <location>
        <begin position="168"/>
        <end position="193"/>
    </location>
</feature>
<dbReference type="InterPro" id="IPR011712">
    <property type="entry name" value="Sig_transdc_His_kin_sub3_dim/P"/>
</dbReference>
<name>A0A8J3ZWT1_9ACTN</name>
<keyword evidence="10" id="KW-0472">Membrane</keyword>
<evidence type="ECO:0000256" key="7">
    <source>
        <dbReference type="ARBA" id="ARBA00022840"/>
    </source>
</evidence>
<evidence type="ECO:0000313" key="13">
    <source>
        <dbReference type="EMBL" id="GIJ71567.1"/>
    </source>
</evidence>
<evidence type="ECO:0000256" key="2">
    <source>
        <dbReference type="ARBA" id="ARBA00012438"/>
    </source>
</evidence>
<dbReference type="PANTHER" id="PTHR24421:SF10">
    <property type="entry name" value="NITRATE_NITRITE SENSOR PROTEIN NARQ"/>
    <property type="match status" value="1"/>
</dbReference>
<dbReference type="InterPro" id="IPR003594">
    <property type="entry name" value="HATPase_dom"/>
</dbReference>
<keyword evidence="9" id="KW-0175">Coiled coil</keyword>
<evidence type="ECO:0000256" key="9">
    <source>
        <dbReference type="SAM" id="Coils"/>
    </source>
</evidence>